<name>D0KW20_HALNC</name>
<dbReference type="NCBIfam" id="TIGR01643">
    <property type="entry name" value="YD_repeat_2x"/>
    <property type="match status" value="1"/>
</dbReference>
<dbReference type="eggNOG" id="COG3209">
    <property type="taxonomic scope" value="Bacteria"/>
</dbReference>
<evidence type="ECO:0000313" key="4">
    <source>
        <dbReference type="Proteomes" id="UP000009102"/>
    </source>
</evidence>
<dbReference type="NCBIfam" id="TIGR03696">
    <property type="entry name" value="Rhs_assc_core"/>
    <property type="match status" value="1"/>
</dbReference>
<organism evidence="3 4">
    <name type="scientific">Halothiobacillus neapolitanus (strain ATCC 23641 / DSM 15147 / CIP 104769 / NCIMB 8539 / c2)</name>
    <name type="common">Thiobacillus neapolitanus</name>
    <dbReference type="NCBI Taxonomy" id="555778"/>
    <lineage>
        <taxon>Bacteria</taxon>
        <taxon>Pseudomonadati</taxon>
        <taxon>Pseudomonadota</taxon>
        <taxon>Gammaproteobacteria</taxon>
        <taxon>Chromatiales</taxon>
        <taxon>Halothiobacillaceae</taxon>
        <taxon>Halothiobacillus</taxon>
    </lineage>
</organism>
<evidence type="ECO:0000313" key="3">
    <source>
        <dbReference type="EMBL" id="ACX96923.1"/>
    </source>
</evidence>
<dbReference type="PANTHER" id="PTHR32305">
    <property type="match status" value="1"/>
</dbReference>
<feature type="domain" description="Teneurin-like YD-shell" evidence="2">
    <location>
        <begin position="99"/>
        <end position="176"/>
    </location>
</feature>
<dbReference type="Gene3D" id="2.180.10.10">
    <property type="entry name" value="RHS repeat-associated core"/>
    <property type="match status" value="1"/>
</dbReference>
<sequence length="335" mass="36397">MELTLISMAKPIAIFLMTHRDCVNTYLGRLIEVTNQQTSHTSQFAYDGLSRRISVTETDSGGTPVTTKFLWCGERICEARDNRDNVLARYYAQGERHGSTIAYYAQDQIGSVVATVDPQGQITSRLRYDSYGTLTSSSGTLPDYRYAGLYVHPQSGVYLATYRAYDPKTGRWLSRDPIRELGGINLYGYVEGNPLTKVDPYGLWSLEGSYYRIWGLSVEITGANHRVDSVSVTFGVGLGKGISFNPWGGRPDSKATPGSNSIGVTAGGGVSYGPVSAGAGWNYGGTADCNNNWHEYKGFDPLFNGSAGSDGWGFHLGGVGLEGDVHVGVQITRNY</sequence>
<proteinExistence type="predicted"/>
<accession>D0KW20</accession>
<dbReference type="PANTHER" id="PTHR32305:SF15">
    <property type="entry name" value="PROTEIN RHSA-RELATED"/>
    <property type="match status" value="1"/>
</dbReference>
<protein>
    <recommendedName>
        <fullName evidence="2">Teneurin-like YD-shell domain-containing protein</fullName>
    </recommendedName>
</protein>
<dbReference type="STRING" id="555778.Hneap_2106"/>
<keyword evidence="1" id="KW-0677">Repeat</keyword>
<dbReference type="HOGENOM" id="CLU_828373_0_0_6"/>
<reference evidence="3 4" key="1">
    <citation type="submission" date="2009-10" db="EMBL/GenBank/DDBJ databases">
        <title>Complete sequence of Halothiobacillus neapolitanus c2.</title>
        <authorList>
            <consortium name="US DOE Joint Genome Institute"/>
            <person name="Lucas S."/>
            <person name="Copeland A."/>
            <person name="Lapidus A."/>
            <person name="Glavina del Rio T."/>
            <person name="Tice H."/>
            <person name="Bruce D."/>
            <person name="Goodwin L."/>
            <person name="Pitluck S."/>
            <person name="Davenport K."/>
            <person name="Brettin T."/>
            <person name="Detter J.C."/>
            <person name="Han C."/>
            <person name="Tapia R."/>
            <person name="Larimer F."/>
            <person name="Land M."/>
            <person name="Hauser L."/>
            <person name="Kyrpides N."/>
            <person name="Mikhailova N."/>
            <person name="Kerfeld C."/>
            <person name="Cannon G."/>
            <person name="Heinhort S."/>
        </authorList>
    </citation>
    <scope>NUCLEOTIDE SEQUENCE [LARGE SCALE GENOMIC DNA]</scope>
    <source>
        <strain evidence="4">ATCC 23641 / c2</strain>
    </source>
</reference>
<dbReference type="AlphaFoldDB" id="D0KW20"/>
<dbReference type="InterPro" id="IPR056823">
    <property type="entry name" value="TEN-like_YD-shell"/>
</dbReference>
<dbReference type="RefSeq" id="WP_012824955.1">
    <property type="nucleotide sequence ID" value="NC_013422.1"/>
</dbReference>
<dbReference type="Pfam" id="PF25023">
    <property type="entry name" value="TEN_YD-shell"/>
    <property type="match status" value="1"/>
</dbReference>
<dbReference type="OrthoDB" id="9816400at2"/>
<dbReference type="Proteomes" id="UP000009102">
    <property type="component" value="Chromosome"/>
</dbReference>
<dbReference type="KEGG" id="hna:Hneap_2106"/>
<evidence type="ECO:0000259" key="2">
    <source>
        <dbReference type="Pfam" id="PF25023"/>
    </source>
</evidence>
<dbReference type="InterPro" id="IPR006530">
    <property type="entry name" value="YD"/>
</dbReference>
<dbReference type="EMBL" id="CP001801">
    <property type="protein sequence ID" value="ACX96923.1"/>
    <property type="molecule type" value="Genomic_DNA"/>
</dbReference>
<evidence type="ECO:0000256" key="1">
    <source>
        <dbReference type="ARBA" id="ARBA00022737"/>
    </source>
</evidence>
<gene>
    <name evidence="3" type="ordered locus">Hneap_2106</name>
</gene>
<dbReference type="InterPro" id="IPR022385">
    <property type="entry name" value="Rhs_assc_core"/>
</dbReference>
<dbReference type="InterPro" id="IPR050708">
    <property type="entry name" value="T6SS_VgrG/RHS"/>
</dbReference>
<keyword evidence="4" id="KW-1185">Reference proteome</keyword>